<feature type="region of interest" description="Disordered" evidence="1">
    <location>
        <begin position="1"/>
        <end position="59"/>
    </location>
</feature>
<protein>
    <submittedName>
        <fullName evidence="2">Uncharacterized protein</fullName>
    </submittedName>
</protein>
<dbReference type="RefSeq" id="XP_008867189.1">
    <property type="nucleotide sequence ID" value="XM_008868967.1"/>
</dbReference>
<dbReference type="EMBL" id="KI913958">
    <property type="protein sequence ID" value="ETW04233.1"/>
    <property type="molecule type" value="Genomic_DNA"/>
</dbReference>
<organism evidence="2">
    <name type="scientific">Aphanomyces invadans</name>
    <dbReference type="NCBI Taxonomy" id="157072"/>
    <lineage>
        <taxon>Eukaryota</taxon>
        <taxon>Sar</taxon>
        <taxon>Stramenopiles</taxon>
        <taxon>Oomycota</taxon>
        <taxon>Saprolegniomycetes</taxon>
        <taxon>Saprolegniales</taxon>
        <taxon>Verrucalvaceae</taxon>
        <taxon>Aphanomyces</taxon>
    </lineage>
</organism>
<gene>
    <name evidence="2" type="ORF">H310_04569</name>
</gene>
<dbReference type="VEuPathDB" id="FungiDB:H310_04569"/>
<dbReference type="GeneID" id="20081619"/>
<accession>A0A024UF11</accession>
<dbReference type="OrthoDB" id="60719at2759"/>
<feature type="compositionally biased region" description="Low complexity" evidence="1">
    <location>
        <begin position="35"/>
        <end position="44"/>
    </location>
</feature>
<name>A0A024UF11_9STRA</name>
<proteinExistence type="predicted"/>
<evidence type="ECO:0000256" key="1">
    <source>
        <dbReference type="SAM" id="MobiDB-lite"/>
    </source>
</evidence>
<evidence type="ECO:0000313" key="2">
    <source>
        <dbReference type="EMBL" id="ETW04233.1"/>
    </source>
</evidence>
<dbReference type="AlphaFoldDB" id="A0A024UF11"/>
<reference evidence="2" key="1">
    <citation type="submission" date="2013-12" db="EMBL/GenBank/DDBJ databases">
        <title>The Genome Sequence of Aphanomyces invadans NJM9701.</title>
        <authorList>
            <consortium name="The Broad Institute Genomics Platform"/>
            <person name="Russ C."/>
            <person name="Tyler B."/>
            <person name="van West P."/>
            <person name="Dieguez-Uribeondo J."/>
            <person name="Young S.K."/>
            <person name="Zeng Q."/>
            <person name="Gargeya S."/>
            <person name="Fitzgerald M."/>
            <person name="Abouelleil A."/>
            <person name="Alvarado L."/>
            <person name="Chapman S.B."/>
            <person name="Gainer-Dewar J."/>
            <person name="Goldberg J."/>
            <person name="Griggs A."/>
            <person name="Gujja S."/>
            <person name="Hansen M."/>
            <person name="Howarth C."/>
            <person name="Imamovic A."/>
            <person name="Ireland A."/>
            <person name="Larimer J."/>
            <person name="McCowan C."/>
            <person name="Murphy C."/>
            <person name="Pearson M."/>
            <person name="Poon T.W."/>
            <person name="Priest M."/>
            <person name="Roberts A."/>
            <person name="Saif S."/>
            <person name="Shea T."/>
            <person name="Sykes S."/>
            <person name="Wortman J."/>
            <person name="Nusbaum C."/>
            <person name="Birren B."/>
        </authorList>
    </citation>
    <scope>NUCLEOTIDE SEQUENCE [LARGE SCALE GENOMIC DNA]</scope>
    <source>
        <strain evidence="2">NJM9701</strain>
    </source>
</reference>
<sequence>MQRRHSGAHADQLPHELQVNSPRASMPRKNSMPAGESSRSSDYRGGSGLPSSSTFSGGGDGRKGFNRWTLVVVSALVAFVLLVELRYQQGCDVSMSFSRHTSRIGGITLSALETVNVTHWLAFASLIEAFLLSNAKGDADTLLAAQAAAAAAKSIALRPQPLDVDFHVSSVQVAVDMSKMSEDTFWSIVTELEANHLHVLFDESRRVMHIYEKNDAYDPRALPSKYMPSWFVSEPYNVGQPHATIWFVHLDTSTATYSIKQGAKSNRRRIFAEADIVPLKHLAFLGRSVPVPNNVQKVVAQEFAQELNDGIATKRRTQCLREFVRGDAFYEAEWSRWGWIALFALTTLGIYRGVLRRWCRVHDVASSLKPRSFTDTDHKVLV</sequence>